<dbReference type="FunFam" id="3.90.850.10:FF:000002">
    <property type="entry name" value="2-hydroxyhepta-2,4-diene-1,7-dioate isomerase"/>
    <property type="match status" value="1"/>
</dbReference>
<dbReference type="SUPFAM" id="SSF56529">
    <property type="entry name" value="FAH"/>
    <property type="match status" value="1"/>
</dbReference>
<dbReference type="Pfam" id="PF01557">
    <property type="entry name" value="FAA_hydrolase"/>
    <property type="match status" value="1"/>
</dbReference>
<dbReference type="GO" id="GO:0006107">
    <property type="term" value="P:oxaloacetate metabolic process"/>
    <property type="evidence" value="ECO:0007669"/>
    <property type="project" value="UniProtKB-ARBA"/>
</dbReference>
<evidence type="ECO:0000313" key="5">
    <source>
        <dbReference type="Proteomes" id="UP000271974"/>
    </source>
</evidence>
<dbReference type="PANTHER" id="PTHR42796:SF4">
    <property type="entry name" value="FUMARYLACETOACETATE HYDROLASE DOMAIN-CONTAINING PROTEIN 2A"/>
    <property type="match status" value="1"/>
</dbReference>
<proteinExistence type="inferred from homology"/>
<evidence type="ECO:0000256" key="2">
    <source>
        <dbReference type="ARBA" id="ARBA00022723"/>
    </source>
</evidence>
<protein>
    <recommendedName>
        <fullName evidence="3">Fumarylacetoacetase-like C-terminal domain-containing protein</fullName>
    </recommendedName>
</protein>
<keyword evidence="2" id="KW-0479">Metal-binding</keyword>
<evidence type="ECO:0000256" key="1">
    <source>
        <dbReference type="ARBA" id="ARBA00010211"/>
    </source>
</evidence>
<dbReference type="PANTHER" id="PTHR42796">
    <property type="entry name" value="FUMARYLACETOACETATE HYDROLASE DOMAIN-CONTAINING PROTEIN 2A-RELATED"/>
    <property type="match status" value="1"/>
</dbReference>
<dbReference type="STRING" id="188477.A0A3S1B006"/>
<dbReference type="EMBL" id="RQTK01001021">
    <property type="protein sequence ID" value="RUS72768.1"/>
    <property type="molecule type" value="Genomic_DNA"/>
</dbReference>
<evidence type="ECO:0000313" key="4">
    <source>
        <dbReference type="EMBL" id="RUS72768.1"/>
    </source>
</evidence>
<comment type="similarity">
    <text evidence="1">Belongs to the FAH family.</text>
</comment>
<comment type="caution">
    <text evidence="4">The sequence shown here is derived from an EMBL/GenBank/DDBJ whole genome shotgun (WGS) entry which is preliminary data.</text>
</comment>
<dbReference type="Gene3D" id="3.90.850.10">
    <property type="entry name" value="Fumarylacetoacetase-like, C-terminal domain"/>
    <property type="match status" value="1"/>
</dbReference>
<accession>A0A3S1B006</accession>
<dbReference type="InterPro" id="IPR036663">
    <property type="entry name" value="Fumarylacetoacetase_C_sf"/>
</dbReference>
<dbReference type="Proteomes" id="UP000271974">
    <property type="component" value="Unassembled WGS sequence"/>
</dbReference>
<dbReference type="GO" id="GO:0046872">
    <property type="term" value="F:metal ion binding"/>
    <property type="evidence" value="ECO:0007669"/>
    <property type="project" value="UniProtKB-KW"/>
</dbReference>
<name>A0A3S1B006_ELYCH</name>
<organism evidence="4 5">
    <name type="scientific">Elysia chlorotica</name>
    <name type="common">Eastern emerald elysia</name>
    <name type="synonym">Sea slug</name>
    <dbReference type="NCBI Taxonomy" id="188477"/>
    <lineage>
        <taxon>Eukaryota</taxon>
        <taxon>Metazoa</taxon>
        <taxon>Spiralia</taxon>
        <taxon>Lophotrochozoa</taxon>
        <taxon>Mollusca</taxon>
        <taxon>Gastropoda</taxon>
        <taxon>Heterobranchia</taxon>
        <taxon>Euthyneura</taxon>
        <taxon>Panpulmonata</taxon>
        <taxon>Sacoglossa</taxon>
        <taxon>Placobranchoidea</taxon>
        <taxon>Plakobranchidae</taxon>
        <taxon>Elysia</taxon>
    </lineage>
</organism>
<dbReference type="OrthoDB" id="411064at2759"/>
<gene>
    <name evidence="4" type="ORF">EGW08_019468</name>
</gene>
<feature type="domain" description="Fumarylacetoacetase-like C-terminal" evidence="3">
    <location>
        <begin position="79"/>
        <end position="285"/>
    </location>
</feature>
<reference evidence="4 5" key="1">
    <citation type="submission" date="2019-01" db="EMBL/GenBank/DDBJ databases">
        <title>A draft genome assembly of the solar-powered sea slug Elysia chlorotica.</title>
        <authorList>
            <person name="Cai H."/>
            <person name="Li Q."/>
            <person name="Fang X."/>
            <person name="Li J."/>
            <person name="Curtis N.E."/>
            <person name="Altenburger A."/>
            <person name="Shibata T."/>
            <person name="Feng M."/>
            <person name="Maeda T."/>
            <person name="Schwartz J.A."/>
            <person name="Shigenobu S."/>
            <person name="Lundholm N."/>
            <person name="Nishiyama T."/>
            <person name="Yang H."/>
            <person name="Hasebe M."/>
            <person name="Li S."/>
            <person name="Pierce S.K."/>
            <person name="Wang J."/>
        </authorList>
    </citation>
    <scope>NUCLEOTIDE SEQUENCE [LARGE SCALE GENOMIC DNA]</scope>
    <source>
        <strain evidence="4">EC2010</strain>
        <tissue evidence="4">Whole organism of an adult</tissue>
    </source>
</reference>
<evidence type="ECO:0000259" key="3">
    <source>
        <dbReference type="Pfam" id="PF01557"/>
    </source>
</evidence>
<dbReference type="InterPro" id="IPR051121">
    <property type="entry name" value="FAH"/>
</dbReference>
<sequence>MRFVRYETSGRLGLGVELSENGNVVDLTSYDSTVSTSMQAFIEGGQETLLKARKAVESGKNVLQRDQIKLLAPITDPGKIVCIGMNYRDHCEEQNLPVPKEPVVFSKFNSAIIGPSDSIKYPSETEELDWEVELVIVVGKEAKNVPETEAMKYVFGYTVAHDVSARDWQLHRNGGQFLIGKSMDCFCPLGPAIVAKEDLKDPHNLRLWTLVNGVTKQDGNTSEMVFKTEAVIAFLSRFITLKPGDIILTGTPPGVGVFKNPPEFLKVGDVVEVGVEGIGSITNKIE</sequence>
<keyword evidence="5" id="KW-1185">Reference proteome</keyword>
<dbReference type="AlphaFoldDB" id="A0A3S1B006"/>
<dbReference type="InterPro" id="IPR011234">
    <property type="entry name" value="Fumarylacetoacetase-like_C"/>
</dbReference>
<dbReference type="GO" id="GO:0050163">
    <property type="term" value="F:oxaloacetate tautomerase activity"/>
    <property type="evidence" value="ECO:0007669"/>
    <property type="project" value="UniProtKB-ARBA"/>
</dbReference>